<protein>
    <submittedName>
        <fullName evidence="1">Uncharacterized protein</fullName>
    </submittedName>
</protein>
<name>A0ACC0ZB92_9ROSI</name>
<reference evidence="2" key="1">
    <citation type="journal article" date="2023" name="G3 (Bethesda)">
        <title>Genome assembly and association tests identify interacting loci associated with vigor, precocity, and sex in interspecific pistachio rootstocks.</title>
        <authorList>
            <person name="Palmer W."/>
            <person name="Jacygrad E."/>
            <person name="Sagayaradj S."/>
            <person name="Cavanaugh K."/>
            <person name="Han R."/>
            <person name="Bertier L."/>
            <person name="Beede B."/>
            <person name="Kafkas S."/>
            <person name="Golino D."/>
            <person name="Preece J."/>
            <person name="Michelmore R."/>
        </authorList>
    </citation>
    <scope>NUCLEOTIDE SEQUENCE [LARGE SCALE GENOMIC DNA]</scope>
</reference>
<accession>A0ACC0ZB92</accession>
<comment type="caution">
    <text evidence="1">The sequence shown here is derived from an EMBL/GenBank/DDBJ whole genome shotgun (WGS) entry which is preliminary data.</text>
</comment>
<sequence length="81" mass="9231">MHKAVFEDMKRLGITPTMKSHMLLLCAYSKTGNVAKCEYILNQIHKAGLKPDTFVINNVWPGFIERMEGLFQTLPAMAKVY</sequence>
<proteinExistence type="predicted"/>
<dbReference type="Proteomes" id="UP001163603">
    <property type="component" value="Chromosome 2"/>
</dbReference>
<organism evidence="1 2">
    <name type="scientific">Pistacia integerrima</name>
    <dbReference type="NCBI Taxonomy" id="434235"/>
    <lineage>
        <taxon>Eukaryota</taxon>
        <taxon>Viridiplantae</taxon>
        <taxon>Streptophyta</taxon>
        <taxon>Embryophyta</taxon>
        <taxon>Tracheophyta</taxon>
        <taxon>Spermatophyta</taxon>
        <taxon>Magnoliopsida</taxon>
        <taxon>eudicotyledons</taxon>
        <taxon>Gunneridae</taxon>
        <taxon>Pentapetalae</taxon>
        <taxon>rosids</taxon>
        <taxon>malvids</taxon>
        <taxon>Sapindales</taxon>
        <taxon>Anacardiaceae</taxon>
        <taxon>Pistacia</taxon>
    </lineage>
</organism>
<gene>
    <name evidence="1" type="ORF">Pint_16823</name>
</gene>
<evidence type="ECO:0000313" key="2">
    <source>
        <dbReference type="Proteomes" id="UP001163603"/>
    </source>
</evidence>
<dbReference type="EMBL" id="CM047737">
    <property type="protein sequence ID" value="KAJ0047838.1"/>
    <property type="molecule type" value="Genomic_DNA"/>
</dbReference>
<keyword evidence="2" id="KW-1185">Reference proteome</keyword>
<evidence type="ECO:0000313" key="1">
    <source>
        <dbReference type="EMBL" id="KAJ0047838.1"/>
    </source>
</evidence>